<feature type="signal peptide" evidence="8">
    <location>
        <begin position="1"/>
        <end position="19"/>
    </location>
</feature>
<dbReference type="PANTHER" id="PTHR42812">
    <property type="entry name" value="BETA-XYLOSIDASE"/>
    <property type="match status" value="1"/>
</dbReference>
<evidence type="ECO:0000313" key="10">
    <source>
        <dbReference type="EMBL" id="VYT05405.1"/>
    </source>
</evidence>
<dbReference type="EMBL" id="CACRSU010000015">
    <property type="protein sequence ID" value="VYT05405.1"/>
    <property type="molecule type" value="Genomic_DNA"/>
</dbReference>
<dbReference type="Gene3D" id="2.115.10.20">
    <property type="entry name" value="Glycosyl hydrolase domain, family 43"/>
    <property type="match status" value="1"/>
</dbReference>
<feature type="site" description="Important for catalytic activity, responsible for pKa modulation of the active site Glu and correct orientation of both the proton donor and substrate" evidence="5">
    <location>
        <position position="171"/>
    </location>
</feature>
<dbReference type="AlphaFoldDB" id="A0A6N2TIH3"/>
<feature type="active site" description="Proton donor" evidence="4">
    <location>
        <position position="217"/>
    </location>
</feature>
<feature type="active site" description="Proton acceptor" evidence="4">
    <location>
        <position position="32"/>
    </location>
</feature>
<keyword evidence="2 6" id="KW-0378">Hydrolase</keyword>
<dbReference type="InterPro" id="IPR008979">
    <property type="entry name" value="Galactose-bd-like_sf"/>
</dbReference>
<evidence type="ECO:0000256" key="5">
    <source>
        <dbReference type="PIRSR" id="PIRSR606710-2"/>
    </source>
</evidence>
<evidence type="ECO:0000256" key="1">
    <source>
        <dbReference type="ARBA" id="ARBA00009865"/>
    </source>
</evidence>
<dbReference type="Pfam" id="PF00754">
    <property type="entry name" value="F5_F8_type_C"/>
    <property type="match status" value="1"/>
</dbReference>
<dbReference type="InterPro" id="IPR006710">
    <property type="entry name" value="Glyco_hydro_43"/>
</dbReference>
<evidence type="ECO:0000256" key="8">
    <source>
        <dbReference type="SAM" id="SignalP"/>
    </source>
</evidence>
<dbReference type="InterPro" id="IPR000421">
    <property type="entry name" value="FA58C"/>
</dbReference>
<dbReference type="InterPro" id="IPR023296">
    <property type="entry name" value="Glyco_hydro_beta-prop_sf"/>
</dbReference>
<dbReference type="EC" id="3.2.1.55" evidence="10"/>
<proteinExistence type="inferred from homology"/>
<evidence type="ECO:0000259" key="9">
    <source>
        <dbReference type="Pfam" id="PF00754"/>
    </source>
</evidence>
<feature type="compositionally biased region" description="Basic and acidic residues" evidence="7">
    <location>
        <begin position="353"/>
        <end position="365"/>
    </location>
</feature>
<evidence type="ECO:0000256" key="6">
    <source>
        <dbReference type="RuleBase" id="RU361187"/>
    </source>
</evidence>
<feature type="region of interest" description="Disordered" evidence="7">
    <location>
        <begin position="353"/>
        <end position="375"/>
    </location>
</feature>
<dbReference type="GO" id="GO:0046556">
    <property type="term" value="F:alpha-L-arabinofuranosidase activity"/>
    <property type="evidence" value="ECO:0007669"/>
    <property type="project" value="UniProtKB-EC"/>
</dbReference>
<protein>
    <submittedName>
        <fullName evidence="10">Arabinoxylan arabinofuranohydrolase</fullName>
        <ecNumber evidence="10">3.2.1.55</ecNumber>
    </submittedName>
</protein>
<evidence type="ECO:0000256" key="2">
    <source>
        <dbReference type="ARBA" id="ARBA00022801"/>
    </source>
</evidence>
<evidence type="ECO:0000256" key="4">
    <source>
        <dbReference type="PIRSR" id="PIRSR606710-1"/>
    </source>
</evidence>
<gene>
    <name evidence="10" type="primary">xynD_2</name>
    <name evidence="10" type="ORF">BILFYP9_01593</name>
</gene>
<dbReference type="Pfam" id="PF04616">
    <property type="entry name" value="Glyco_hydro_43"/>
    <property type="match status" value="1"/>
</dbReference>
<dbReference type="SUPFAM" id="SSF49785">
    <property type="entry name" value="Galactose-binding domain-like"/>
    <property type="match status" value="1"/>
</dbReference>
<dbReference type="RefSeq" id="WP_138292249.1">
    <property type="nucleotide sequence ID" value="NZ_BAABZC010000001.1"/>
</dbReference>
<comment type="similarity">
    <text evidence="1 6">Belongs to the glycosyl hydrolase 43 family.</text>
</comment>
<name>A0A6N2TIH3_9BACE</name>
<evidence type="ECO:0000256" key="3">
    <source>
        <dbReference type="ARBA" id="ARBA00023295"/>
    </source>
</evidence>
<accession>A0A6N2TIH3</accession>
<feature type="chain" id="PRO_5026802977" evidence="8">
    <location>
        <begin position="20"/>
        <end position="491"/>
    </location>
</feature>
<keyword evidence="3 6" id="KW-0326">Glycosidase</keyword>
<organism evidence="10">
    <name type="scientific">Bacteroides intestinalis</name>
    <dbReference type="NCBI Taxonomy" id="329854"/>
    <lineage>
        <taxon>Bacteria</taxon>
        <taxon>Pseudomonadati</taxon>
        <taxon>Bacteroidota</taxon>
        <taxon>Bacteroidia</taxon>
        <taxon>Bacteroidales</taxon>
        <taxon>Bacteroidaceae</taxon>
        <taxon>Bacteroides</taxon>
    </lineage>
</organism>
<dbReference type="GO" id="GO:0005975">
    <property type="term" value="P:carbohydrate metabolic process"/>
    <property type="evidence" value="ECO:0007669"/>
    <property type="project" value="InterPro"/>
</dbReference>
<dbReference type="PANTHER" id="PTHR42812:SF12">
    <property type="entry name" value="BETA-XYLOSIDASE-RELATED"/>
    <property type="match status" value="1"/>
</dbReference>
<reference evidence="10" key="1">
    <citation type="submission" date="2019-11" db="EMBL/GenBank/DDBJ databases">
        <authorList>
            <person name="Feng L."/>
        </authorList>
    </citation>
    <scope>NUCLEOTIDE SEQUENCE</scope>
    <source>
        <strain evidence="10">BintestinalisLFYP9</strain>
    </source>
</reference>
<keyword evidence="8" id="KW-0732">Signal</keyword>
<dbReference type="Gene3D" id="2.60.120.260">
    <property type="entry name" value="Galactose-binding domain-like"/>
    <property type="match status" value="1"/>
</dbReference>
<feature type="domain" description="F5/8 type C" evidence="9">
    <location>
        <begin position="383"/>
        <end position="482"/>
    </location>
</feature>
<sequence>MKTKLLLPIFLFCSSICMAQNFNPIIPDNIADPSISKFGDTYYLYGTTDIDRGLEEMGPPVVWKSKDFVNWSFEGTILKEIAWNKPYVYTDKNGMKKCGYYRYWAPGRAIKKGNLYYLFPTIVSPDGTCPVYTLVSESPDGPFRFQNGDGLFWENLPDGKKASQPFIPDIDVEPFTDDDGRNYVYWRRRKAAEVNSDFSQILGEVITMPTKRTAYSEGPTLFKRKGIYYYIYTQGGGENYRNAYMISKEGPLSGFKAPKGNDVFISSSLENGVWGPGHGNVFYDVDSDSYLFTYLEFGEGSTTRQVFVDRMQFNPDGTIKTIVPDFKGVGYLKNVPDNRVNLALNAKVSASSHKEERVSTKKVETDQNNPKPNEGSVVVASRTFTYLPQNAVDGSNGTRWVASGDDKTPNLTLDFGKVMSLNRCEMFFTLPAFGHTWILEKSTDGKQWQVCDIQNEKAVRSPHVATGIGDARYLKVKIVTGNPGLWEIKVY</sequence>
<dbReference type="SUPFAM" id="SSF75005">
    <property type="entry name" value="Arabinanase/levansucrase/invertase"/>
    <property type="match status" value="1"/>
</dbReference>
<evidence type="ECO:0000256" key="7">
    <source>
        <dbReference type="SAM" id="MobiDB-lite"/>
    </source>
</evidence>
<dbReference type="InterPro" id="IPR051795">
    <property type="entry name" value="Glycosyl_Hydrlase_43"/>
</dbReference>